<reference evidence="2" key="1">
    <citation type="submission" date="2023-07" db="EMBL/GenBank/DDBJ databases">
        <title>Genomic Encyclopedia of Type Strains, Phase IV (KMG-IV): sequencing the most valuable type-strain genomes for metagenomic binning, comparative biology and taxonomic classification.</title>
        <authorList>
            <person name="Goeker M."/>
        </authorList>
    </citation>
    <scope>NUCLEOTIDE SEQUENCE</scope>
    <source>
        <strain evidence="2">DSM 23947</strain>
    </source>
</reference>
<gene>
    <name evidence="2" type="ORF">J2S13_001327</name>
</gene>
<keyword evidence="1" id="KW-0812">Transmembrane</keyword>
<dbReference type="InterPro" id="IPR053824">
    <property type="entry name" value="DUF7010"/>
</dbReference>
<keyword evidence="1" id="KW-0472">Membrane</keyword>
<feature type="transmembrane region" description="Helical" evidence="1">
    <location>
        <begin position="78"/>
        <end position="100"/>
    </location>
</feature>
<name>A0AAJ1SY10_9BACI</name>
<evidence type="ECO:0000313" key="2">
    <source>
        <dbReference type="EMBL" id="MDQ0214928.1"/>
    </source>
</evidence>
<proteinExistence type="predicted"/>
<feature type="transmembrane region" description="Helical" evidence="1">
    <location>
        <begin position="106"/>
        <end position="123"/>
    </location>
</feature>
<dbReference type="AlphaFoldDB" id="A0AAJ1SY10"/>
<keyword evidence="1" id="KW-1133">Transmembrane helix</keyword>
<protein>
    <submittedName>
        <fullName evidence="2">Uncharacterized protein</fullName>
    </submittedName>
</protein>
<dbReference type="Pfam" id="PF22765">
    <property type="entry name" value="DUF7010"/>
    <property type="match status" value="1"/>
</dbReference>
<feature type="transmembrane region" description="Helical" evidence="1">
    <location>
        <begin position="20"/>
        <end position="39"/>
    </location>
</feature>
<keyword evidence="3" id="KW-1185">Reference proteome</keyword>
<dbReference type="EMBL" id="JAUSUC010000012">
    <property type="protein sequence ID" value="MDQ0214928.1"/>
    <property type="molecule type" value="Genomic_DNA"/>
</dbReference>
<evidence type="ECO:0000256" key="1">
    <source>
        <dbReference type="SAM" id="Phobius"/>
    </source>
</evidence>
<accession>A0AAJ1SY10</accession>
<feature type="transmembrane region" description="Helical" evidence="1">
    <location>
        <begin position="154"/>
        <end position="173"/>
    </location>
</feature>
<dbReference type="Proteomes" id="UP001237207">
    <property type="component" value="Unassembled WGS sequence"/>
</dbReference>
<comment type="caution">
    <text evidence="2">The sequence shown here is derived from an EMBL/GenBank/DDBJ whole genome shotgun (WGS) entry which is preliminary data.</text>
</comment>
<feature type="transmembrane region" description="Helical" evidence="1">
    <location>
        <begin position="45"/>
        <end position="66"/>
    </location>
</feature>
<sequence length="184" mass="21180">MNLHESRNELSVGGKNGIGFLLSGLIIWVIITVIFLQPLDMFRKSIFMMFSTGLMFPLSIAISTIIKADWKYKNIPLGILGLYLNLAQIIYFPIVIWAIGKSPEETVIFFAIITGAHFFPYGWLYQAKPYYFMAPIISVTIMIIGWNLDGDRLWLIPMSMIILLFLLISWAYIDYRKKSIIEVK</sequence>
<organism evidence="2 3">
    <name type="scientific">Oikeobacillus pervagus</name>
    <dbReference type="NCBI Taxonomy" id="1325931"/>
    <lineage>
        <taxon>Bacteria</taxon>
        <taxon>Bacillati</taxon>
        <taxon>Bacillota</taxon>
        <taxon>Bacilli</taxon>
        <taxon>Bacillales</taxon>
        <taxon>Bacillaceae</taxon>
        <taxon>Oikeobacillus</taxon>
    </lineage>
</organism>
<evidence type="ECO:0000313" key="3">
    <source>
        <dbReference type="Proteomes" id="UP001237207"/>
    </source>
</evidence>
<feature type="transmembrane region" description="Helical" evidence="1">
    <location>
        <begin position="130"/>
        <end position="148"/>
    </location>
</feature>